<proteinExistence type="predicted"/>
<reference evidence="1" key="1">
    <citation type="submission" date="2020-04" db="EMBL/GenBank/DDBJ databases">
        <authorList>
            <person name="Chiriac C."/>
            <person name="Salcher M."/>
            <person name="Ghai R."/>
            <person name="Kavagutti S V."/>
        </authorList>
    </citation>
    <scope>NUCLEOTIDE SEQUENCE</scope>
</reference>
<accession>A0A6J5M496</accession>
<dbReference type="EMBL" id="LR796375">
    <property type="protein sequence ID" value="CAB4140313.1"/>
    <property type="molecule type" value="Genomic_DNA"/>
</dbReference>
<name>A0A6J5M496_9CAUD</name>
<organism evidence="1">
    <name type="scientific">uncultured Caudovirales phage</name>
    <dbReference type="NCBI Taxonomy" id="2100421"/>
    <lineage>
        <taxon>Viruses</taxon>
        <taxon>Duplodnaviria</taxon>
        <taxon>Heunggongvirae</taxon>
        <taxon>Uroviricota</taxon>
        <taxon>Caudoviricetes</taxon>
        <taxon>Peduoviridae</taxon>
        <taxon>Maltschvirus</taxon>
        <taxon>Maltschvirus maltsch</taxon>
    </lineage>
</organism>
<evidence type="ECO:0000313" key="1">
    <source>
        <dbReference type="EMBL" id="CAB4140313.1"/>
    </source>
</evidence>
<protein>
    <submittedName>
        <fullName evidence="1">Uncharacterized protein</fullName>
    </submittedName>
</protein>
<sequence>MDDLTELRDNLPVIPKDLLDSLDARFPPRCPGLDWPDRVVWHYAGQRSVIDFLKAAYQRQQENRFNNVL</sequence>
<gene>
    <name evidence="1" type="ORF">UFOVP403_15</name>
</gene>